<protein>
    <submittedName>
        <fullName evidence="1">Uncharacterized protein</fullName>
    </submittedName>
</protein>
<accession>B3IUW2</accession>
<reference evidence="1" key="1">
    <citation type="journal article" date="2008" name="Microbiol. Immunol.">
        <title>Genetic analyses of the putative O and K antigen gene clusters of pandemic Vibrio parahaemolyticus.</title>
        <authorList>
            <person name="Okura M."/>
            <person name="Osawa R."/>
            <person name="Tokunaga A."/>
            <person name="Morita M."/>
            <person name="Arakawa E."/>
            <person name="Watanabe H."/>
        </authorList>
    </citation>
    <scope>NUCLEOTIDE SEQUENCE</scope>
    <source>
        <strain evidence="1">NIID 242-200</strain>
    </source>
</reference>
<name>B3IUW2_VIBPH</name>
<dbReference type="AlphaFoldDB" id="B3IUW2"/>
<organism evidence="1">
    <name type="scientific">Vibrio parahaemolyticus</name>
    <dbReference type="NCBI Taxonomy" id="670"/>
    <lineage>
        <taxon>Bacteria</taxon>
        <taxon>Pseudomonadati</taxon>
        <taxon>Pseudomonadota</taxon>
        <taxon>Gammaproteobacteria</taxon>
        <taxon>Vibrionales</taxon>
        <taxon>Vibrionaceae</taxon>
        <taxon>Vibrio</taxon>
    </lineage>
</organism>
<dbReference type="EMBL" id="AB353134">
    <property type="protein sequence ID" value="BAG50508.1"/>
    <property type="molecule type" value="Genomic_DNA"/>
</dbReference>
<sequence>MPENDPLNSVTPKSLCDIRNLIPLHIQHNQTKDIFYENPVIPRSLSDIRNLLTTCVNPKAKQRRRLTSKQRTKSHFQLFLLNSIQPTNSIHLPYPQDLVLTYACSRRSNRHD</sequence>
<proteinExistence type="predicted"/>
<evidence type="ECO:0000313" key="1">
    <source>
        <dbReference type="EMBL" id="BAG50508.1"/>
    </source>
</evidence>